<dbReference type="InterPro" id="IPR043132">
    <property type="entry name" value="BCAT-like_C"/>
</dbReference>
<evidence type="ECO:0000313" key="14">
    <source>
        <dbReference type="Proteomes" id="UP000028725"/>
    </source>
</evidence>
<dbReference type="InterPro" id="IPR036038">
    <property type="entry name" value="Aminotransferase-like"/>
</dbReference>
<evidence type="ECO:0000256" key="12">
    <source>
        <dbReference type="RuleBase" id="RU004516"/>
    </source>
</evidence>
<evidence type="ECO:0000256" key="2">
    <source>
        <dbReference type="ARBA" id="ARBA00004824"/>
    </source>
</evidence>
<comment type="pathway">
    <text evidence="2">Amino-acid biosynthesis; L-isoleucine biosynthesis; L-isoleucine from 2-oxobutanoate: step 4/4.</text>
</comment>
<dbReference type="InterPro" id="IPR043131">
    <property type="entry name" value="BCAT-like_N"/>
</dbReference>
<evidence type="ECO:0000256" key="1">
    <source>
        <dbReference type="ARBA" id="ARBA00001933"/>
    </source>
</evidence>
<dbReference type="EMBL" id="JMCB01000003">
    <property type="protein sequence ID" value="KFE70785.1"/>
    <property type="molecule type" value="Genomic_DNA"/>
</dbReference>
<protein>
    <recommendedName>
        <fullName evidence="6">branched-chain-amino-acid transaminase</fullName>
        <ecNumber evidence="6">2.6.1.42</ecNumber>
    </recommendedName>
</protein>
<dbReference type="PROSITE" id="PS00770">
    <property type="entry name" value="AA_TRANSFER_CLASS_4"/>
    <property type="match status" value="1"/>
</dbReference>
<dbReference type="PANTHER" id="PTHR42743:SF11">
    <property type="entry name" value="AMINODEOXYCHORISMATE LYASE"/>
    <property type="match status" value="1"/>
</dbReference>
<gene>
    <name evidence="13" type="ORF">DB31_5827</name>
</gene>
<dbReference type="Proteomes" id="UP000028725">
    <property type="component" value="Unassembled WGS sequence"/>
</dbReference>
<evidence type="ECO:0000256" key="9">
    <source>
        <dbReference type="ARBA" id="ARBA00048798"/>
    </source>
</evidence>
<evidence type="ECO:0000256" key="3">
    <source>
        <dbReference type="ARBA" id="ARBA00004931"/>
    </source>
</evidence>
<dbReference type="GO" id="GO:0046394">
    <property type="term" value="P:carboxylic acid biosynthetic process"/>
    <property type="evidence" value="ECO:0007669"/>
    <property type="project" value="UniProtKB-ARBA"/>
</dbReference>
<comment type="caution">
    <text evidence="13">The sequence shown here is derived from an EMBL/GenBank/DDBJ whole genome shotgun (WGS) entry which is preliminary data.</text>
</comment>
<evidence type="ECO:0000313" key="13">
    <source>
        <dbReference type="EMBL" id="KFE70785.1"/>
    </source>
</evidence>
<dbReference type="FunFam" id="3.20.10.10:FF:000002">
    <property type="entry name" value="D-alanine aminotransferase"/>
    <property type="match status" value="1"/>
</dbReference>
<keyword evidence="7 12" id="KW-0663">Pyridoxal phosphate</keyword>
<comment type="cofactor">
    <cofactor evidence="1 12">
        <name>pyridoxal 5'-phosphate</name>
        <dbReference type="ChEBI" id="CHEBI:597326"/>
    </cofactor>
</comment>
<dbReference type="InterPro" id="IPR001544">
    <property type="entry name" value="Aminotrans_IV"/>
</dbReference>
<comment type="pathway">
    <text evidence="3">Amino-acid biosynthesis; L-valine biosynthesis; L-valine from pyruvate: step 4/4.</text>
</comment>
<comment type="catalytic activity">
    <reaction evidence="10">
        <text>L-leucine + 2-oxoglutarate = 4-methyl-2-oxopentanoate + L-glutamate</text>
        <dbReference type="Rhea" id="RHEA:18321"/>
        <dbReference type="ChEBI" id="CHEBI:16810"/>
        <dbReference type="ChEBI" id="CHEBI:17865"/>
        <dbReference type="ChEBI" id="CHEBI:29985"/>
        <dbReference type="ChEBI" id="CHEBI:57427"/>
        <dbReference type="EC" id="2.6.1.42"/>
    </reaction>
</comment>
<dbReference type="InterPro" id="IPR050571">
    <property type="entry name" value="Class-IV_PLP-Dep_Aminotrnsfr"/>
</dbReference>
<dbReference type="STRING" id="394096.DB31_5827"/>
<comment type="similarity">
    <text evidence="5 11">Belongs to the class-IV pyridoxal-phosphate-dependent aminotransferase family.</text>
</comment>
<reference evidence="13 14" key="1">
    <citation type="submission" date="2014-04" db="EMBL/GenBank/DDBJ databases">
        <title>Genome assembly of Hyalangium minutum DSM 14724.</title>
        <authorList>
            <person name="Sharma G."/>
            <person name="Subramanian S."/>
        </authorList>
    </citation>
    <scope>NUCLEOTIDE SEQUENCE [LARGE SCALE GENOMIC DNA]</scope>
    <source>
        <strain evidence="13 14">DSM 14724</strain>
    </source>
</reference>
<dbReference type="InterPro" id="IPR018300">
    <property type="entry name" value="Aminotrans_IV_CS"/>
</dbReference>
<comment type="pathway">
    <text evidence="4">Amino-acid biosynthesis; L-leucine biosynthesis; L-leucine from 3-methyl-2-oxobutanoate: step 4/4.</text>
</comment>
<dbReference type="GO" id="GO:0004084">
    <property type="term" value="F:branched-chain-amino-acid transaminase activity"/>
    <property type="evidence" value="ECO:0007669"/>
    <property type="project" value="UniProtKB-EC"/>
</dbReference>
<dbReference type="PANTHER" id="PTHR42743">
    <property type="entry name" value="AMINO-ACID AMINOTRANSFERASE"/>
    <property type="match status" value="1"/>
</dbReference>
<dbReference type="SUPFAM" id="SSF56752">
    <property type="entry name" value="D-aminoacid aminotransferase-like PLP-dependent enzymes"/>
    <property type="match status" value="1"/>
</dbReference>
<dbReference type="Gene3D" id="3.30.470.10">
    <property type="match status" value="1"/>
</dbReference>
<evidence type="ECO:0000256" key="8">
    <source>
        <dbReference type="ARBA" id="ARBA00048212"/>
    </source>
</evidence>
<accession>A0A085WSX2</accession>
<evidence type="ECO:0000256" key="6">
    <source>
        <dbReference type="ARBA" id="ARBA00013053"/>
    </source>
</evidence>
<evidence type="ECO:0000256" key="4">
    <source>
        <dbReference type="ARBA" id="ARBA00005072"/>
    </source>
</evidence>
<organism evidence="13 14">
    <name type="scientific">Hyalangium minutum</name>
    <dbReference type="NCBI Taxonomy" id="394096"/>
    <lineage>
        <taxon>Bacteria</taxon>
        <taxon>Pseudomonadati</taxon>
        <taxon>Myxococcota</taxon>
        <taxon>Myxococcia</taxon>
        <taxon>Myxococcales</taxon>
        <taxon>Cystobacterineae</taxon>
        <taxon>Archangiaceae</taxon>
        <taxon>Hyalangium</taxon>
    </lineage>
</organism>
<dbReference type="AlphaFoldDB" id="A0A085WSX2"/>
<proteinExistence type="inferred from homology"/>
<evidence type="ECO:0000256" key="11">
    <source>
        <dbReference type="RuleBase" id="RU004106"/>
    </source>
</evidence>
<dbReference type="Pfam" id="PF01063">
    <property type="entry name" value="Aminotran_4"/>
    <property type="match status" value="1"/>
</dbReference>
<sequence>MYVNGAFVPPAQATVPAFDHGYLYGDGLFETLRTYGGEPFRLEEHLARLEAGLAELAIHGAPPAQALRDLVRETFARSRLPEAYLRITVTRGVGTRGLDPMGCDTPTVLIAALPLRTYPESLYTDGIAATVLWARPTQVHPPPTLKSTSYQHTVVARLELSRRGVQEGFFVDGAGHVTEGTVSNVFAVVGGALLTSPRDVCLPGITRAEVLSIAQSSGLRVQEVPLPVRTLTDAEEVFATSSLAELLPVVCVDQSRIGTGKPGPVYQRLHSLYRQRLPRAAQLGEPA</sequence>
<keyword evidence="13" id="KW-0456">Lyase</keyword>
<dbReference type="GO" id="GO:0008652">
    <property type="term" value="P:amino acid biosynthetic process"/>
    <property type="evidence" value="ECO:0007669"/>
    <property type="project" value="UniProtKB-ARBA"/>
</dbReference>
<dbReference type="Gene3D" id="3.20.10.10">
    <property type="entry name" value="D-amino Acid Aminotransferase, subunit A, domain 2"/>
    <property type="match status" value="1"/>
</dbReference>
<keyword evidence="14" id="KW-1185">Reference proteome</keyword>
<dbReference type="GO" id="GO:0016829">
    <property type="term" value="F:lyase activity"/>
    <property type="evidence" value="ECO:0007669"/>
    <property type="project" value="UniProtKB-KW"/>
</dbReference>
<evidence type="ECO:0000256" key="5">
    <source>
        <dbReference type="ARBA" id="ARBA00009320"/>
    </source>
</evidence>
<comment type="catalytic activity">
    <reaction evidence="9">
        <text>L-isoleucine + 2-oxoglutarate = (S)-3-methyl-2-oxopentanoate + L-glutamate</text>
        <dbReference type="Rhea" id="RHEA:24801"/>
        <dbReference type="ChEBI" id="CHEBI:16810"/>
        <dbReference type="ChEBI" id="CHEBI:29985"/>
        <dbReference type="ChEBI" id="CHEBI:35146"/>
        <dbReference type="ChEBI" id="CHEBI:58045"/>
        <dbReference type="EC" id="2.6.1.42"/>
    </reaction>
</comment>
<comment type="catalytic activity">
    <reaction evidence="8">
        <text>L-valine + 2-oxoglutarate = 3-methyl-2-oxobutanoate + L-glutamate</text>
        <dbReference type="Rhea" id="RHEA:24813"/>
        <dbReference type="ChEBI" id="CHEBI:11851"/>
        <dbReference type="ChEBI" id="CHEBI:16810"/>
        <dbReference type="ChEBI" id="CHEBI:29985"/>
        <dbReference type="ChEBI" id="CHEBI:57762"/>
        <dbReference type="EC" id="2.6.1.42"/>
    </reaction>
</comment>
<evidence type="ECO:0000256" key="7">
    <source>
        <dbReference type="ARBA" id="ARBA00022898"/>
    </source>
</evidence>
<dbReference type="EC" id="2.6.1.42" evidence="6"/>
<dbReference type="SMR" id="A0A085WSX2"/>
<evidence type="ECO:0000256" key="10">
    <source>
        <dbReference type="ARBA" id="ARBA00049229"/>
    </source>
</evidence>
<name>A0A085WSX2_9BACT</name>